<dbReference type="EMBL" id="MVHG01000047">
    <property type="protein sequence ID" value="ORA12106.1"/>
    <property type="molecule type" value="Genomic_DNA"/>
</dbReference>
<name>A0A1W9ZD23_MYCAI</name>
<evidence type="ECO:0000313" key="2">
    <source>
        <dbReference type="Proteomes" id="UP000192707"/>
    </source>
</evidence>
<comment type="caution">
    <text evidence="1">The sequence shown here is derived from an EMBL/GenBank/DDBJ whole genome shotgun (WGS) entry which is preliminary data.</text>
</comment>
<gene>
    <name evidence="1" type="ORF">BST14_17460</name>
</gene>
<protein>
    <submittedName>
        <fullName evidence="1">Uncharacterized protein</fullName>
    </submittedName>
</protein>
<sequence length="75" mass="7721">MDINRIAKKIVGTALLSGGVAVAGLGLSLGPAQAQPGSVPRAHGVAPESAHVLRNSVNIDWRSRKASINDSRRGP</sequence>
<evidence type="ECO:0000313" key="1">
    <source>
        <dbReference type="EMBL" id="ORA12106.1"/>
    </source>
</evidence>
<dbReference type="AlphaFoldDB" id="A0A1W9ZD23"/>
<proteinExistence type="predicted"/>
<reference evidence="1 2" key="1">
    <citation type="submission" date="2016-12" db="EMBL/GenBank/DDBJ databases">
        <title>The new phylogeny of genus Mycobacterium.</title>
        <authorList>
            <person name="Tortoli E."/>
            <person name="Trovato A."/>
            <person name="Cirillo D.M."/>
        </authorList>
    </citation>
    <scope>NUCLEOTIDE SEQUENCE [LARGE SCALE GENOMIC DNA]</scope>
    <source>
        <strain evidence="1 2">DSM 45069</strain>
    </source>
</reference>
<organism evidence="1 2">
    <name type="scientific">Mycobacterium arosiense ATCC BAA-1401 = DSM 45069</name>
    <dbReference type="NCBI Taxonomy" id="1265311"/>
    <lineage>
        <taxon>Bacteria</taxon>
        <taxon>Bacillati</taxon>
        <taxon>Actinomycetota</taxon>
        <taxon>Actinomycetes</taxon>
        <taxon>Mycobacteriales</taxon>
        <taxon>Mycobacteriaceae</taxon>
        <taxon>Mycobacterium</taxon>
        <taxon>Mycobacterium avium complex (MAC)</taxon>
    </lineage>
</organism>
<dbReference type="Proteomes" id="UP000192707">
    <property type="component" value="Unassembled WGS sequence"/>
</dbReference>
<keyword evidence="2" id="KW-1185">Reference proteome</keyword>
<accession>A0A1W9ZD23</accession>